<dbReference type="EMBL" id="JACWMY010000020">
    <property type="protein sequence ID" value="MBD1367427.1"/>
    <property type="molecule type" value="Genomic_DNA"/>
</dbReference>
<accession>A0ABR7X1L7</accession>
<proteinExistence type="predicted"/>
<reference evidence="1 2" key="1">
    <citation type="submission" date="2020-09" db="EMBL/GenBank/DDBJ databases">
        <title>Novel species of Mucilaginibacter isolated from a glacier on the Tibetan Plateau.</title>
        <authorList>
            <person name="Liu Q."/>
            <person name="Xin Y.-H."/>
        </authorList>
    </citation>
    <scope>NUCLEOTIDE SEQUENCE [LARGE SCALE GENOMIC DNA]</scope>
    <source>
        <strain evidence="1 2">ZT4R22</strain>
    </source>
</reference>
<gene>
    <name evidence="1" type="ORF">IDJ77_26690</name>
</gene>
<protein>
    <submittedName>
        <fullName evidence="1">Uncharacterized protein</fullName>
    </submittedName>
</protein>
<evidence type="ECO:0000313" key="1">
    <source>
        <dbReference type="EMBL" id="MBD1367427.1"/>
    </source>
</evidence>
<dbReference type="RefSeq" id="WP_191192060.1">
    <property type="nucleotide sequence ID" value="NZ_JACWMY010000020.1"/>
</dbReference>
<organism evidence="1 2">
    <name type="scientific">Mucilaginibacter pankratovii</name>
    <dbReference type="NCBI Taxonomy" id="2772110"/>
    <lineage>
        <taxon>Bacteria</taxon>
        <taxon>Pseudomonadati</taxon>
        <taxon>Bacteroidota</taxon>
        <taxon>Sphingobacteriia</taxon>
        <taxon>Sphingobacteriales</taxon>
        <taxon>Sphingobacteriaceae</taxon>
        <taxon>Mucilaginibacter</taxon>
    </lineage>
</organism>
<comment type="caution">
    <text evidence="1">The sequence shown here is derived from an EMBL/GenBank/DDBJ whole genome shotgun (WGS) entry which is preliminary data.</text>
</comment>
<name>A0ABR7X1L7_9SPHI</name>
<evidence type="ECO:0000313" key="2">
    <source>
        <dbReference type="Proteomes" id="UP000606600"/>
    </source>
</evidence>
<keyword evidence="2" id="KW-1185">Reference proteome</keyword>
<sequence>MPTSTVNKAPLTTTPPAADKTYCSALADLTGGGLTSVNIIYGNGSAVRAAVGTYTCSVAALIVADGNGFLIGNFDVTYKIADIIVAPFVHTITVKA</sequence>
<dbReference type="Proteomes" id="UP000606600">
    <property type="component" value="Unassembled WGS sequence"/>
</dbReference>